<evidence type="ECO:0000256" key="2">
    <source>
        <dbReference type="ARBA" id="ARBA00022475"/>
    </source>
</evidence>
<dbReference type="PANTHER" id="PTHR35851:SF1">
    <property type="entry name" value="CELL DIVISION PROTEIN FTSQ"/>
    <property type="match status" value="1"/>
</dbReference>
<keyword evidence="5 9" id="KW-0812">Transmembrane</keyword>
<organism evidence="11 12">
    <name type="scientific">Actibacterium lipolyticum</name>
    <dbReference type="NCBI Taxonomy" id="1524263"/>
    <lineage>
        <taxon>Bacteria</taxon>
        <taxon>Pseudomonadati</taxon>
        <taxon>Pseudomonadota</taxon>
        <taxon>Alphaproteobacteria</taxon>
        <taxon>Rhodobacterales</taxon>
        <taxon>Roseobacteraceae</taxon>
        <taxon>Actibacterium</taxon>
    </lineage>
</organism>
<dbReference type="InterPro" id="IPR045335">
    <property type="entry name" value="FtsQ_C_sf"/>
</dbReference>
<evidence type="ECO:0000256" key="9">
    <source>
        <dbReference type="HAMAP-Rule" id="MF_00911"/>
    </source>
</evidence>
<dbReference type="GO" id="GO:0043093">
    <property type="term" value="P:FtsZ-dependent cytokinesis"/>
    <property type="evidence" value="ECO:0007669"/>
    <property type="project" value="UniProtKB-UniRule"/>
</dbReference>
<dbReference type="GO" id="GO:0090529">
    <property type="term" value="P:cell septum assembly"/>
    <property type="evidence" value="ECO:0007669"/>
    <property type="project" value="InterPro"/>
</dbReference>
<sequence length="293" mass="32885">MQQMSVPPKRDPAPTRLAYRMNRLWLTPVFRALLRVGVPSFCVVFSAGWYFSDQDRRDAVNLAFVDMRRAVEERPEFMVKLMAVDGASVEVDQDIREVVPLDFPISSFDLDLEEMRETVSGLDAVARADIRVKAGGILQISIVERVPTVIWRSRHGLELLDDEGHRVAPLASRADRPDLPIIAGEGGEDNVAEAMKLLQAAGPISDRVRGLVRMGERRWDVVLDRGQRILLPEQGALAALNRVIALSQAEEMLERDLVIVDMRNAARPTLRMAEEAVEELRRIKTLESGATNR</sequence>
<evidence type="ECO:0000256" key="8">
    <source>
        <dbReference type="ARBA" id="ARBA00023306"/>
    </source>
</evidence>
<evidence type="ECO:0000256" key="4">
    <source>
        <dbReference type="ARBA" id="ARBA00022618"/>
    </source>
</evidence>
<reference evidence="12" key="1">
    <citation type="submission" date="2017-05" db="EMBL/GenBank/DDBJ databases">
        <authorList>
            <person name="Rodrigo-Torres L."/>
            <person name="Arahal R. D."/>
            <person name="Lucena T."/>
        </authorList>
    </citation>
    <scope>NUCLEOTIDE SEQUENCE [LARGE SCALE GENOMIC DNA]</scope>
    <source>
        <strain evidence="12">CECT 8621</strain>
    </source>
</reference>
<evidence type="ECO:0000256" key="5">
    <source>
        <dbReference type="ARBA" id="ARBA00022692"/>
    </source>
</evidence>
<proteinExistence type="inferred from homology"/>
<gene>
    <name evidence="9" type="primary">ftsQ</name>
    <name evidence="11" type="ORF">COL8621_01109</name>
</gene>
<dbReference type="Proteomes" id="UP000202922">
    <property type="component" value="Unassembled WGS sequence"/>
</dbReference>
<evidence type="ECO:0000256" key="7">
    <source>
        <dbReference type="ARBA" id="ARBA00023136"/>
    </source>
</evidence>
<comment type="function">
    <text evidence="9">Essential cell division protein.</text>
</comment>
<evidence type="ECO:0000313" key="12">
    <source>
        <dbReference type="Proteomes" id="UP000202922"/>
    </source>
</evidence>
<keyword evidence="12" id="KW-1185">Reference proteome</keyword>
<evidence type="ECO:0000259" key="10">
    <source>
        <dbReference type="PROSITE" id="PS51779"/>
    </source>
</evidence>
<dbReference type="HAMAP" id="MF_00911">
    <property type="entry name" value="FtsQ_subfam"/>
    <property type="match status" value="1"/>
</dbReference>
<accession>A0A238JT56</accession>
<dbReference type="OrthoDB" id="9783091at2"/>
<protein>
    <recommendedName>
        <fullName evidence="9">Cell division protein FtsQ</fullName>
    </recommendedName>
</protein>
<comment type="subcellular location">
    <subcellularLocation>
        <location evidence="9">Cell inner membrane</location>
        <topology evidence="9">Single-pass type II membrane protein</topology>
    </subcellularLocation>
    <subcellularLocation>
        <location evidence="1">Membrane</location>
    </subcellularLocation>
    <text evidence="9">Localizes to the division septum.</text>
</comment>
<dbReference type="EMBL" id="FXYE01000001">
    <property type="protein sequence ID" value="SMX33841.1"/>
    <property type="molecule type" value="Genomic_DNA"/>
</dbReference>
<dbReference type="Pfam" id="PF03799">
    <property type="entry name" value="FtsQ_DivIB_C"/>
    <property type="match status" value="1"/>
</dbReference>
<keyword evidence="8 9" id="KW-0131">Cell cycle</keyword>
<evidence type="ECO:0000256" key="3">
    <source>
        <dbReference type="ARBA" id="ARBA00022519"/>
    </source>
</evidence>
<feature type="domain" description="POTRA" evidence="10">
    <location>
        <begin position="77"/>
        <end position="145"/>
    </location>
</feature>
<dbReference type="GO" id="GO:0005886">
    <property type="term" value="C:plasma membrane"/>
    <property type="evidence" value="ECO:0007669"/>
    <property type="project" value="UniProtKB-SubCell"/>
</dbReference>
<evidence type="ECO:0000313" key="11">
    <source>
        <dbReference type="EMBL" id="SMX33841.1"/>
    </source>
</evidence>
<comment type="similarity">
    <text evidence="9">Belongs to the FtsQ/DivIB family. FtsQ subfamily.</text>
</comment>
<dbReference type="PROSITE" id="PS51779">
    <property type="entry name" value="POTRA"/>
    <property type="match status" value="1"/>
</dbReference>
<dbReference type="AlphaFoldDB" id="A0A238JT56"/>
<dbReference type="InterPro" id="IPR005548">
    <property type="entry name" value="Cell_div_FtsQ/DivIB_C"/>
</dbReference>
<dbReference type="Gene3D" id="3.40.50.11690">
    <property type="entry name" value="Cell division protein FtsQ/DivIB"/>
    <property type="match status" value="1"/>
</dbReference>
<dbReference type="InterPro" id="IPR034746">
    <property type="entry name" value="POTRA"/>
</dbReference>
<name>A0A238JT56_9RHOB</name>
<dbReference type="InterPro" id="IPR026579">
    <property type="entry name" value="FtsQ"/>
</dbReference>
<keyword evidence="7 9" id="KW-0472">Membrane</keyword>
<evidence type="ECO:0000256" key="6">
    <source>
        <dbReference type="ARBA" id="ARBA00022989"/>
    </source>
</evidence>
<keyword evidence="2 9" id="KW-1003">Cell membrane</keyword>
<evidence type="ECO:0000256" key="1">
    <source>
        <dbReference type="ARBA" id="ARBA00004370"/>
    </source>
</evidence>
<keyword evidence="3 9" id="KW-0997">Cell inner membrane</keyword>
<dbReference type="RefSeq" id="WP_093966265.1">
    <property type="nucleotide sequence ID" value="NZ_FXYE01000001.1"/>
</dbReference>
<keyword evidence="6 9" id="KW-1133">Transmembrane helix</keyword>
<keyword evidence="4 9" id="KW-0132">Cell division</keyword>
<dbReference type="PANTHER" id="PTHR35851">
    <property type="entry name" value="CELL DIVISION PROTEIN FTSQ"/>
    <property type="match status" value="1"/>
</dbReference>
<dbReference type="GO" id="GO:0032153">
    <property type="term" value="C:cell division site"/>
    <property type="evidence" value="ECO:0007669"/>
    <property type="project" value="UniProtKB-UniRule"/>
</dbReference>